<dbReference type="PANTHER" id="PTHR24305">
    <property type="entry name" value="CYTOCHROME P450"/>
    <property type="match status" value="1"/>
</dbReference>
<dbReference type="GO" id="GO:0005506">
    <property type="term" value="F:iron ion binding"/>
    <property type="evidence" value="ECO:0007669"/>
    <property type="project" value="InterPro"/>
</dbReference>
<organism evidence="15 16">
    <name type="scientific">Lyophyllum shimeji</name>
    <name type="common">Hon-shimeji</name>
    <name type="synonym">Tricholoma shimeji</name>
    <dbReference type="NCBI Taxonomy" id="47721"/>
    <lineage>
        <taxon>Eukaryota</taxon>
        <taxon>Fungi</taxon>
        <taxon>Dikarya</taxon>
        <taxon>Basidiomycota</taxon>
        <taxon>Agaricomycotina</taxon>
        <taxon>Agaricomycetes</taxon>
        <taxon>Agaricomycetidae</taxon>
        <taxon>Agaricales</taxon>
        <taxon>Tricholomatineae</taxon>
        <taxon>Lyophyllaceae</taxon>
        <taxon>Lyophyllum</taxon>
    </lineage>
</organism>
<evidence type="ECO:0000256" key="14">
    <source>
        <dbReference type="RuleBase" id="RU000461"/>
    </source>
</evidence>
<dbReference type="PRINTS" id="PR00463">
    <property type="entry name" value="EP450I"/>
</dbReference>
<evidence type="ECO:0000256" key="8">
    <source>
        <dbReference type="ARBA" id="ARBA00022989"/>
    </source>
</evidence>
<dbReference type="Pfam" id="PF00067">
    <property type="entry name" value="p450"/>
    <property type="match status" value="1"/>
</dbReference>
<evidence type="ECO:0000256" key="11">
    <source>
        <dbReference type="ARBA" id="ARBA00023033"/>
    </source>
</evidence>
<keyword evidence="10 13" id="KW-0408">Iron</keyword>
<dbReference type="PROSITE" id="PS00086">
    <property type="entry name" value="CYTOCHROME_P450"/>
    <property type="match status" value="1"/>
</dbReference>
<evidence type="ECO:0000256" key="1">
    <source>
        <dbReference type="ARBA" id="ARBA00001971"/>
    </source>
</evidence>
<comment type="cofactor">
    <cofactor evidence="1 13">
        <name>heme</name>
        <dbReference type="ChEBI" id="CHEBI:30413"/>
    </cofactor>
</comment>
<evidence type="ECO:0000256" key="3">
    <source>
        <dbReference type="ARBA" id="ARBA00004721"/>
    </source>
</evidence>
<reference evidence="15" key="1">
    <citation type="submission" date="2022-07" db="EMBL/GenBank/DDBJ databases">
        <title>The genome of Lyophyllum shimeji provides insight into the initial evolution of ectomycorrhizal fungal genome.</title>
        <authorList>
            <person name="Kobayashi Y."/>
            <person name="Shibata T."/>
            <person name="Hirakawa H."/>
            <person name="Shigenobu S."/>
            <person name="Nishiyama T."/>
            <person name="Yamada A."/>
            <person name="Hasebe M."/>
            <person name="Kawaguchi M."/>
        </authorList>
    </citation>
    <scope>NUCLEOTIDE SEQUENCE</scope>
    <source>
        <strain evidence="15">AT787</strain>
    </source>
</reference>
<comment type="similarity">
    <text evidence="4 14">Belongs to the cytochrome P450 family.</text>
</comment>
<evidence type="ECO:0000256" key="5">
    <source>
        <dbReference type="ARBA" id="ARBA00022617"/>
    </source>
</evidence>
<gene>
    <name evidence="15" type="ORF">LshimejAT787_0704890</name>
</gene>
<comment type="caution">
    <text evidence="15">The sequence shown here is derived from an EMBL/GenBank/DDBJ whole genome shotgun (WGS) entry which is preliminary data.</text>
</comment>
<dbReference type="PANTHER" id="PTHR24305:SF166">
    <property type="entry name" value="CYTOCHROME P450 12A4, MITOCHONDRIAL-RELATED"/>
    <property type="match status" value="1"/>
</dbReference>
<keyword evidence="6" id="KW-0812">Transmembrane</keyword>
<evidence type="ECO:0000313" key="15">
    <source>
        <dbReference type="EMBL" id="GLB39979.1"/>
    </source>
</evidence>
<keyword evidence="8" id="KW-1133">Transmembrane helix</keyword>
<dbReference type="GO" id="GO:0016020">
    <property type="term" value="C:membrane"/>
    <property type="evidence" value="ECO:0007669"/>
    <property type="project" value="UniProtKB-SubCell"/>
</dbReference>
<dbReference type="SUPFAM" id="SSF48264">
    <property type="entry name" value="Cytochrome P450"/>
    <property type="match status" value="1"/>
</dbReference>
<feature type="binding site" description="axial binding residue" evidence="13">
    <location>
        <position position="486"/>
    </location>
    <ligand>
        <name>heme</name>
        <dbReference type="ChEBI" id="CHEBI:30413"/>
    </ligand>
    <ligandPart>
        <name>Fe</name>
        <dbReference type="ChEBI" id="CHEBI:18248"/>
    </ligandPart>
</feature>
<keyword evidence="16" id="KW-1185">Reference proteome</keyword>
<evidence type="ECO:0000256" key="2">
    <source>
        <dbReference type="ARBA" id="ARBA00004370"/>
    </source>
</evidence>
<evidence type="ECO:0000256" key="12">
    <source>
        <dbReference type="ARBA" id="ARBA00023136"/>
    </source>
</evidence>
<dbReference type="InterPro" id="IPR050121">
    <property type="entry name" value="Cytochrome_P450_monoxygenase"/>
</dbReference>
<dbReference type="InterPro" id="IPR017972">
    <property type="entry name" value="Cyt_P450_CS"/>
</dbReference>
<keyword evidence="7 13" id="KW-0479">Metal-binding</keyword>
<keyword evidence="5 13" id="KW-0349">Heme</keyword>
<dbReference type="GO" id="GO:0020037">
    <property type="term" value="F:heme binding"/>
    <property type="evidence" value="ECO:0007669"/>
    <property type="project" value="InterPro"/>
</dbReference>
<dbReference type="PRINTS" id="PR00385">
    <property type="entry name" value="P450"/>
</dbReference>
<sequence length="553" mass="61816">MTLTTDAFLSGSNLRPAFQLLCLALVSAFTLRQLRAYIHAKHISTPLSGPPSASLLFGVQPAIFTWDPAAVYERWVNQYGPIFRFPRGILASDKLVITDLKAVTSFLARDTWTYIQPQLQKDVLEAIIGGGVLVAEGEDHRRLRRVLTPGFSNAALRRFTTSFVDSAHKVKNLWEAQYLSESGQGIIEIQGWMNHAALDSIGIAGFSYDVWLSYYLYILHNDSPFFLTVRKDRGFMTKLIIMIGAFAPSISRLLPSQRNTEFKRIRLGGRDIAHKLLDRARKEKEAGTAHGENSLIGLLVKAEMAEGDSIRMTPEDVLAHNTLIVAGFESSSSTLTWILVYLSKNPHVQDRLREEINTKLGSGDPTWDTITYDMPYLAAVVQETLRLHPSVGEVNRIAQEDDVLPLSTPFIDAKGREVSEISVAKGTTVTVPITYINKSTELWGETAKDFRPERWLNDGAEIDGLKAKDISGWRHILTFSDGPRICIGRNFALAEIKAVLVVLIRHFVFELPDGPKTQITYHQGLVKRAKIIRATSDDEEGANVELKVTRIEF</sequence>
<dbReference type="GO" id="GO:0016705">
    <property type="term" value="F:oxidoreductase activity, acting on paired donors, with incorporation or reduction of molecular oxygen"/>
    <property type="evidence" value="ECO:0007669"/>
    <property type="project" value="InterPro"/>
</dbReference>
<protein>
    <submittedName>
        <fullName evidence="15">Cytochrome P450</fullName>
    </submittedName>
</protein>
<dbReference type="AlphaFoldDB" id="A0A9P3PQZ4"/>
<comment type="subcellular location">
    <subcellularLocation>
        <location evidence="2">Membrane</location>
    </subcellularLocation>
</comment>
<evidence type="ECO:0000256" key="9">
    <source>
        <dbReference type="ARBA" id="ARBA00023002"/>
    </source>
</evidence>
<evidence type="ECO:0000256" key="13">
    <source>
        <dbReference type="PIRSR" id="PIRSR602401-1"/>
    </source>
</evidence>
<dbReference type="OrthoDB" id="1470350at2759"/>
<dbReference type="InterPro" id="IPR001128">
    <property type="entry name" value="Cyt_P450"/>
</dbReference>
<keyword evidence="12" id="KW-0472">Membrane</keyword>
<evidence type="ECO:0000256" key="7">
    <source>
        <dbReference type="ARBA" id="ARBA00022723"/>
    </source>
</evidence>
<evidence type="ECO:0000313" key="16">
    <source>
        <dbReference type="Proteomes" id="UP001063166"/>
    </source>
</evidence>
<dbReference type="Gene3D" id="1.10.630.10">
    <property type="entry name" value="Cytochrome P450"/>
    <property type="match status" value="1"/>
</dbReference>
<keyword evidence="11 14" id="KW-0503">Monooxygenase</keyword>
<accession>A0A9P3PQZ4</accession>
<dbReference type="InterPro" id="IPR002401">
    <property type="entry name" value="Cyt_P450_E_grp-I"/>
</dbReference>
<dbReference type="GO" id="GO:0004497">
    <property type="term" value="F:monooxygenase activity"/>
    <property type="evidence" value="ECO:0007669"/>
    <property type="project" value="UniProtKB-KW"/>
</dbReference>
<dbReference type="EMBL" id="BRPK01000007">
    <property type="protein sequence ID" value="GLB39979.1"/>
    <property type="molecule type" value="Genomic_DNA"/>
</dbReference>
<evidence type="ECO:0000256" key="10">
    <source>
        <dbReference type="ARBA" id="ARBA00023004"/>
    </source>
</evidence>
<proteinExistence type="inferred from homology"/>
<dbReference type="InterPro" id="IPR036396">
    <property type="entry name" value="Cyt_P450_sf"/>
</dbReference>
<evidence type="ECO:0000256" key="6">
    <source>
        <dbReference type="ARBA" id="ARBA00022692"/>
    </source>
</evidence>
<name>A0A9P3PQZ4_LYOSH</name>
<keyword evidence="9 14" id="KW-0560">Oxidoreductase</keyword>
<comment type="pathway">
    <text evidence="3">Secondary metabolite biosynthesis; terpenoid biosynthesis.</text>
</comment>
<evidence type="ECO:0000256" key="4">
    <source>
        <dbReference type="ARBA" id="ARBA00010617"/>
    </source>
</evidence>
<dbReference type="Proteomes" id="UP001063166">
    <property type="component" value="Unassembled WGS sequence"/>
</dbReference>